<feature type="domain" description="C2H2-type" evidence="9">
    <location>
        <begin position="209"/>
        <end position="236"/>
    </location>
</feature>
<dbReference type="InterPro" id="IPR036236">
    <property type="entry name" value="Znf_C2H2_sf"/>
</dbReference>
<evidence type="ECO:0000313" key="10">
    <source>
        <dbReference type="EMBL" id="JAB80434.1"/>
    </source>
</evidence>
<sequence>IDMAGSKLPIGLIMPTKHSDGQAIQGNTTCPVIAGEDKFGCCFCSLATADPQKLVGHLTDLACQPFERFECQPCSKTFPDRCTFTRHQRMHAEGRPFKCPLCTAVFRFNHDLAVHKAKHAGEKPYKCTLCPRVFARSSDLADHLQGHTDEKPYGCLDCPEASKNNTNLCQHLRIRTRKKLYKGHLCPVSRTKPCHLIVYGRTGTGDKPHKCTICPKAFTELSALSNHLRVHSREDVGNFFQTVDSTSTSNFQGRLTGLANFQTFSKVQLMDSGDRVLHTY</sequence>
<protein>
    <submittedName>
        <fullName evidence="10">Putative zinc ion binding protein</fullName>
    </submittedName>
</protein>
<dbReference type="SUPFAM" id="SSF57667">
    <property type="entry name" value="beta-beta-alpha zinc fingers"/>
    <property type="match status" value="3"/>
</dbReference>
<dbReference type="GO" id="GO:0000978">
    <property type="term" value="F:RNA polymerase II cis-regulatory region sequence-specific DNA binding"/>
    <property type="evidence" value="ECO:0007669"/>
    <property type="project" value="TreeGrafter"/>
</dbReference>
<evidence type="ECO:0000256" key="1">
    <source>
        <dbReference type="ARBA" id="ARBA00004123"/>
    </source>
</evidence>
<feature type="non-terminal residue" evidence="10">
    <location>
        <position position="1"/>
    </location>
</feature>
<proteinExistence type="evidence at transcript level"/>
<evidence type="ECO:0000259" key="9">
    <source>
        <dbReference type="PROSITE" id="PS50157"/>
    </source>
</evidence>
<evidence type="ECO:0000256" key="6">
    <source>
        <dbReference type="ARBA" id="ARBA00023125"/>
    </source>
</evidence>
<dbReference type="PANTHER" id="PTHR24404:SF114">
    <property type="entry name" value="KLUMPFUSS, ISOFORM B-RELATED"/>
    <property type="match status" value="1"/>
</dbReference>
<keyword evidence="6" id="KW-0238">DNA-binding</keyword>
<dbReference type="PANTHER" id="PTHR24404">
    <property type="entry name" value="ZINC FINGER PROTEIN"/>
    <property type="match status" value="1"/>
</dbReference>
<feature type="domain" description="C2H2-type" evidence="9">
    <location>
        <begin position="97"/>
        <end position="124"/>
    </location>
</feature>
<keyword evidence="5" id="KW-0862">Zinc</keyword>
<evidence type="ECO:0000256" key="7">
    <source>
        <dbReference type="ARBA" id="ARBA00023242"/>
    </source>
</evidence>
<dbReference type="Gene3D" id="3.30.160.60">
    <property type="entry name" value="Classic Zinc Finger"/>
    <property type="match status" value="5"/>
</dbReference>
<accession>V5HQR0</accession>
<dbReference type="AlphaFoldDB" id="V5HQR0"/>
<dbReference type="PROSITE" id="PS00028">
    <property type="entry name" value="ZINC_FINGER_C2H2_1"/>
    <property type="match status" value="4"/>
</dbReference>
<feature type="domain" description="C2H2-type" evidence="9">
    <location>
        <begin position="153"/>
        <end position="180"/>
    </location>
</feature>
<evidence type="ECO:0000256" key="2">
    <source>
        <dbReference type="ARBA" id="ARBA00022723"/>
    </source>
</evidence>
<feature type="domain" description="C2H2-type" evidence="9">
    <location>
        <begin position="125"/>
        <end position="152"/>
    </location>
</feature>
<dbReference type="FunFam" id="3.30.160.60:FF:000065">
    <property type="entry name" value="B-cell CLL/lymphoma 6, member B"/>
    <property type="match status" value="1"/>
</dbReference>
<evidence type="ECO:0000256" key="3">
    <source>
        <dbReference type="ARBA" id="ARBA00022737"/>
    </source>
</evidence>
<feature type="domain" description="C2H2-type" evidence="9">
    <location>
        <begin position="69"/>
        <end position="96"/>
    </location>
</feature>
<evidence type="ECO:0000256" key="4">
    <source>
        <dbReference type="ARBA" id="ARBA00022771"/>
    </source>
</evidence>
<evidence type="ECO:0000256" key="8">
    <source>
        <dbReference type="PROSITE-ProRule" id="PRU00042"/>
    </source>
</evidence>
<reference evidence="10" key="1">
    <citation type="journal article" date="2015" name="Sci. Rep.">
        <title>Tissue- and time-dependent transcription in Ixodes ricinus salivary glands and midguts when blood feeding on the vertebrate host.</title>
        <authorList>
            <person name="Kotsyfakis M."/>
            <person name="Schwarz A."/>
            <person name="Erhart J."/>
            <person name="Ribeiro J.M."/>
        </authorList>
    </citation>
    <scope>NUCLEOTIDE SEQUENCE</scope>
    <source>
        <tissue evidence="10">Salivary gland and midgut</tissue>
    </source>
</reference>
<dbReference type="Pfam" id="PF00096">
    <property type="entry name" value="zf-C2H2"/>
    <property type="match status" value="3"/>
</dbReference>
<keyword evidence="3" id="KW-0677">Repeat</keyword>
<dbReference type="EMBL" id="GANP01004034">
    <property type="protein sequence ID" value="JAB80434.1"/>
    <property type="molecule type" value="mRNA"/>
</dbReference>
<dbReference type="InterPro" id="IPR050589">
    <property type="entry name" value="Ikaros_C2H2-ZF"/>
</dbReference>
<keyword evidence="4 8" id="KW-0863">Zinc-finger</keyword>
<evidence type="ECO:0000256" key="5">
    <source>
        <dbReference type="ARBA" id="ARBA00022833"/>
    </source>
</evidence>
<dbReference type="GO" id="GO:0006357">
    <property type="term" value="P:regulation of transcription by RNA polymerase II"/>
    <property type="evidence" value="ECO:0007669"/>
    <property type="project" value="TreeGrafter"/>
</dbReference>
<name>V5HQR0_IXORI</name>
<organism evidence="10">
    <name type="scientific">Ixodes ricinus</name>
    <name type="common">Common tick</name>
    <name type="synonym">Acarus ricinus</name>
    <dbReference type="NCBI Taxonomy" id="34613"/>
    <lineage>
        <taxon>Eukaryota</taxon>
        <taxon>Metazoa</taxon>
        <taxon>Ecdysozoa</taxon>
        <taxon>Arthropoda</taxon>
        <taxon>Chelicerata</taxon>
        <taxon>Arachnida</taxon>
        <taxon>Acari</taxon>
        <taxon>Parasitiformes</taxon>
        <taxon>Ixodida</taxon>
        <taxon>Ixodoidea</taxon>
        <taxon>Ixodidae</taxon>
        <taxon>Ixodinae</taxon>
        <taxon>Ixodes</taxon>
    </lineage>
</organism>
<dbReference type="InterPro" id="IPR013087">
    <property type="entry name" value="Znf_C2H2_type"/>
</dbReference>
<comment type="subcellular location">
    <subcellularLocation>
        <location evidence="1">Nucleus</location>
    </subcellularLocation>
</comment>
<keyword evidence="7" id="KW-0539">Nucleus</keyword>
<dbReference type="GO" id="GO:0003700">
    <property type="term" value="F:DNA-binding transcription factor activity"/>
    <property type="evidence" value="ECO:0007669"/>
    <property type="project" value="TreeGrafter"/>
</dbReference>
<dbReference type="GO" id="GO:0008270">
    <property type="term" value="F:zinc ion binding"/>
    <property type="evidence" value="ECO:0007669"/>
    <property type="project" value="UniProtKB-KW"/>
</dbReference>
<dbReference type="PROSITE" id="PS50157">
    <property type="entry name" value="ZINC_FINGER_C2H2_2"/>
    <property type="match status" value="5"/>
</dbReference>
<dbReference type="SMART" id="SM00355">
    <property type="entry name" value="ZnF_C2H2"/>
    <property type="match status" value="5"/>
</dbReference>
<keyword evidence="2" id="KW-0479">Metal-binding</keyword>
<dbReference type="FunFam" id="3.30.160.60:FF:002343">
    <property type="entry name" value="Zinc finger protein 33A"/>
    <property type="match status" value="1"/>
</dbReference>
<dbReference type="GO" id="GO:0005634">
    <property type="term" value="C:nucleus"/>
    <property type="evidence" value="ECO:0007669"/>
    <property type="project" value="UniProtKB-SubCell"/>
</dbReference>